<dbReference type="STRING" id="265719.SAMN04488509_103151"/>
<evidence type="ECO:0000313" key="4">
    <source>
        <dbReference type="Proteomes" id="UP000199603"/>
    </source>
</evidence>
<reference evidence="3 4" key="1">
    <citation type="submission" date="2016-10" db="EMBL/GenBank/DDBJ databases">
        <authorList>
            <person name="de Groot N.N."/>
        </authorList>
    </citation>
    <scope>NUCLEOTIDE SEQUENCE [LARGE SCALE GENOMIC DNA]</scope>
    <source>
        <strain evidence="3 4">DSM 16957</strain>
    </source>
</reference>
<dbReference type="PANTHER" id="PTHR45790:SF1">
    <property type="entry name" value="SIROHEME SYNTHASE"/>
    <property type="match status" value="1"/>
</dbReference>
<evidence type="ECO:0000313" key="3">
    <source>
        <dbReference type="EMBL" id="SDD54403.1"/>
    </source>
</evidence>
<keyword evidence="4" id="KW-1185">Reference proteome</keyword>
<proteinExistence type="predicted"/>
<dbReference type="GO" id="GO:0019354">
    <property type="term" value="P:siroheme biosynthetic process"/>
    <property type="evidence" value="ECO:0007669"/>
    <property type="project" value="TreeGrafter"/>
</dbReference>
<dbReference type="PANTHER" id="PTHR45790">
    <property type="entry name" value="SIROHEME SYNTHASE-RELATED"/>
    <property type="match status" value="1"/>
</dbReference>
<dbReference type="SUPFAM" id="SSF53790">
    <property type="entry name" value="Tetrapyrrole methylase"/>
    <property type="match status" value="1"/>
</dbReference>
<gene>
    <name evidence="3" type="ORF">SAMN04488509_103151</name>
</gene>
<evidence type="ECO:0000256" key="2">
    <source>
        <dbReference type="SAM" id="MobiDB-lite"/>
    </source>
</evidence>
<sequence>MRWVRIPPPPKGRGGTNVRSSLRPLKRMGPCSRGRKCVPGEKQALVVCMGVSGLDTLRERLLAHGRGGHTPAALIQNGSRPEQRVIHCDLASLPETAKREAVKSPALLILGEVAALGRTLAWFGADARTVAQSRPGVTQASVPLRIDMRA</sequence>
<feature type="compositionally biased region" description="Pro residues" evidence="2">
    <location>
        <begin position="1"/>
        <end position="11"/>
    </location>
</feature>
<dbReference type="GO" id="GO:0004851">
    <property type="term" value="F:uroporphyrin-III C-methyltransferase activity"/>
    <property type="evidence" value="ECO:0007669"/>
    <property type="project" value="TreeGrafter"/>
</dbReference>
<dbReference type="Proteomes" id="UP000199603">
    <property type="component" value="Unassembled WGS sequence"/>
</dbReference>
<evidence type="ECO:0008006" key="5">
    <source>
        <dbReference type="Google" id="ProtNLM"/>
    </source>
</evidence>
<name>A0A1G6VLX0_9GAMM</name>
<dbReference type="InterPro" id="IPR035996">
    <property type="entry name" value="4pyrrol_Methylase_sf"/>
</dbReference>
<evidence type="ECO:0000256" key="1">
    <source>
        <dbReference type="ARBA" id="ARBA00004953"/>
    </source>
</evidence>
<dbReference type="EMBL" id="FNAG01000003">
    <property type="protein sequence ID" value="SDD54403.1"/>
    <property type="molecule type" value="Genomic_DNA"/>
</dbReference>
<accession>A0A1G6VLX0</accession>
<organism evidence="3 4">
    <name type="scientific">Aquimonas voraii</name>
    <dbReference type="NCBI Taxonomy" id="265719"/>
    <lineage>
        <taxon>Bacteria</taxon>
        <taxon>Pseudomonadati</taxon>
        <taxon>Pseudomonadota</taxon>
        <taxon>Gammaproteobacteria</taxon>
        <taxon>Lysobacterales</taxon>
        <taxon>Lysobacteraceae</taxon>
        <taxon>Aquimonas</taxon>
    </lineage>
</organism>
<comment type="pathway">
    <text evidence="1">Cofactor biosynthesis; adenosylcobalamin biosynthesis.</text>
</comment>
<dbReference type="Gene3D" id="3.30.950.10">
    <property type="entry name" value="Methyltransferase, Cobalt-precorrin-4 Transmethylase, Domain 2"/>
    <property type="match status" value="1"/>
</dbReference>
<protein>
    <recommendedName>
        <fullName evidence="5">Tetrapyrrole (Corrin/Porphyrin) Methylases</fullName>
    </recommendedName>
</protein>
<dbReference type="InterPro" id="IPR014776">
    <property type="entry name" value="4pyrrole_Mease_sub2"/>
</dbReference>
<feature type="region of interest" description="Disordered" evidence="2">
    <location>
        <begin position="1"/>
        <end position="26"/>
    </location>
</feature>
<dbReference type="InterPro" id="IPR050161">
    <property type="entry name" value="Siro_Cobalamin_biosynth"/>
</dbReference>
<dbReference type="AlphaFoldDB" id="A0A1G6VLX0"/>